<evidence type="ECO:0008006" key="5">
    <source>
        <dbReference type="Google" id="ProtNLM"/>
    </source>
</evidence>
<name>A0A3Q3W1M3_MOLML</name>
<dbReference type="GO" id="GO:0006313">
    <property type="term" value="P:DNA transposition"/>
    <property type="evidence" value="ECO:0007669"/>
    <property type="project" value="InterPro"/>
</dbReference>
<dbReference type="InterPro" id="IPR009057">
    <property type="entry name" value="Homeodomain-like_sf"/>
</dbReference>
<dbReference type="OMA" id="REAVIDC"/>
<evidence type="ECO:0000313" key="4">
    <source>
        <dbReference type="Proteomes" id="UP000261620"/>
    </source>
</evidence>
<dbReference type="Pfam" id="PF13358">
    <property type="entry name" value="DDE_3"/>
    <property type="match status" value="1"/>
</dbReference>
<dbReference type="GO" id="GO:0003677">
    <property type="term" value="F:DNA binding"/>
    <property type="evidence" value="ECO:0007669"/>
    <property type="project" value="InterPro"/>
</dbReference>
<sequence length="281" mass="33243">MRSQSAVCKVLKHHRGEDHLMSQKSPGQPQLTTRRDDRQLLNLCRRNWKKTGSRLRHLLRRHHGINVSCQTVHRRLLQHGYQDRRITKCPRLTVRRRVAQLRWAREHRWLQLGQCRHFVFMDESCYILDRIDGRQRMWRLRGENLPDDCIQETTPGGGGSVMVSARFHYGGETPLVVLDENVKSFVCWDILENHCLPHARKVYWNNFRLQDYNTRAHRVAAVREFLDAEGVQPVPWPAFSPDTNPIERTIFLSLQEFDWNLTEKWDALPIDDINKLVDSMP</sequence>
<dbReference type="Pfam" id="PF01498">
    <property type="entry name" value="HTH_Tnp_Tc3_2"/>
    <property type="match status" value="1"/>
</dbReference>
<accession>A0A3Q3W1M3</accession>
<evidence type="ECO:0000313" key="3">
    <source>
        <dbReference type="Ensembl" id="ENSMMOP00000007843.1"/>
    </source>
</evidence>
<proteinExistence type="predicted"/>
<dbReference type="GO" id="GO:0015074">
    <property type="term" value="P:DNA integration"/>
    <property type="evidence" value="ECO:0007669"/>
    <property type="project" value="InterPro"/>
</dbReference>
<dbReference type="InterPro" id="IPR036397">
    <property type="entry name" value="RNaseH_sf"/>
</dbReference>
<keyword evidence="4" id="KW-1185">Reference proteome</keyword>
<dbReference type="InterPro" id="IPR002492">
    <property type="entry name" value="Transposase_Tc1-like"/>
</dbReference>
<organism evidence="3 4">
    <name type="scientific">Mola mola</name>
    <name type="common">Ocean sunfish</name>
    <name type="synonym">Tetraodon mola</name>
    <dbReference type="NCBI Taxonomy" id="94237"/>
    <lineage>
        <taxon>Eukaryota</taxon>
        <taxon>Metazoa</taxon>
        <taxon>Chordata</taxon>
        <taxon>Craniata</taxon>
        <taxon>Vertebrata</taxon>
        <taxon>Euteleostomi</taxon>
        <taxon>Actinopterygii</taxon>
        <taxon>Neopterygii</taxon>
        <taxon>Teleostei</taxon>
        <taxon>Neoteleostei</taxon>
        <taxon>Acanthomorphata</taxon>
        <taxon>Eupercaria</taxon>
        <taxon>Tetraodontiformes</taxon>
        <taxon>Molidae</taxon>
        <taxon>Mola</taxon>
    </lineage>
</organism>
<dbReference type="Proteomes" id="UP000261620">
    <property type="component" value="Unplaced"/>
</dbReference>
<protein>
    <recommendedName>
        <fullName evidence="5">Transposase Tc1-like domain-containing protein</fullName>
    </recommendedName>
</protein>
<dbReference type="STRING" id="94237.ENSMMOP00000007843"/>
<reference evidence="3" key="2">
    <citation type="submission" date="2025-09" db="UniProtKB">
        <authorList>
            <consortium name="Ensembl"/>
        </authorList>
    </citation>
    <scope>IDENTIFICATION</scope>
</reference>
<feature type="domain" description="Tc1-like transposase DDE" evidence="2">
    <location>
        <begin position="118"/>
        <end position="250"/>
    </location>
</feature>
<dbReference type="Ensembl" id="ENSMMOT00000007989.1">
    <property type="protein sequence ID" value="ENSMMOP00000007843.1"/>
    <property type="gene ID" value="ENSMMOG00000006100.1"/>
</dbReference>
<dbReference type="InterPro" id="IPR038717">
    <property type="entry name" value="Tc1-like_DDE_dom"/>
</dbReference>
<dbReference type="SUPFAM" id="SSF46689">
    <property type="entry name" value="Homeodomain-like"/>
    <property type="match status" value="1"/>
</dbReference>
<dbReference type="Gene3D" id="3.30.420.10">
    <property type="entry name" value="Ribonuclease H-like superfamily/Ribonuclease H"/>
    <property type="match status" value="1"/>
</dbReference>
<reference evidence="3" key="1">
    <citation type="submission" date="2025-08" db="UniProtKB">
        <authorList>
            <consortium name="Ensembl"/>
        </authorList>
    </citation>
    <scope>IDENTIFICATION</scope>
</reference>
<feature type="domain" description="Transposase Tc1-like" evidence="1">
    <location>
        <begin position="37"/>
        <end position="108"/>
    </location>
</feature>
<dbReference type="AlphaFoldDB" id="A0A3Q3W1M3"/>
<evidence type="ECO:0000259" key="1">
    <source>
        <dbReference type="Pfam" id="PF01498"/>
    </source>
</evidence>
<evidence type="ECO:0000259" key="2">
    <source>
        <dbReference type="Pfam" id="PF13358"/>
    </source>
</evidence>